<feature type="compositionally biased region" description="Basic and acidic residues" evidence="1">
    <location>
        <begin position="420"/>
        <end position="431"/>
    </location>
</feature>
<dbReference type="AlphaFoldDB" id="A0A6L2LU93"/>
<proteinExistence type="predicted"/>
<gene>
    <name evidence="2" type="ORF">Tci_036010</name>
</gene>
<comment type="caution">
    <text evidence="2">The sequence shown here is derived from an EMBL/GenBank/DDBJ whole genome shotgun (WGS) entry which is preliminary data.</text>
</comment>
<accession>A0A6L2LU93</accession>
<name>A0A6L2LU93_TANCI</name>
<feature type="compositionally biased region" description="Basic and acidic residues" evidence="1">
    <location>
        <begin position="118"/>
        <end position="145"/>
    </location>
</feature>
<feature type="region of interest" description="Disordered" evidence="1">
    <location>
        <begin position="395"/>
        <end position="434"/>
    </location>
</feature>
<sequence length="505" mass="57284">MALIPLVVVIGGEVHSESDDEGVDHSKKLKGLETLSKSAQFKLNIKKARKVSKHDFFIQQHLRGSSEGFGVTLEVPDELTLKRLNEGVGVIPKVPNKPSDYYRTSSYDSEFEVEDILSDKADVTEKADESKKTDDEKAEEEHPEATKVSASLTLSSAEFTSQFFNDNPYVNVNEVLNDPVEHEVQSMVDIPVQQAKPAKQRPPLVDTTITLFPDPTTVSPTQPPPTPPKRRKLKIILKKYKRPESHVDVDAIDKSVKAYLKKVLPADVHDIGKIKMVKAAKKSMPKYSPKPFDQASLSEFDQKDKLFQMMSKSMSYNRYPSHKALYDSLAISPSVDEDVMDKELKELPVQKKTRTTPSKPSNPNKFVQAEETVKELDQEVEMNDEEPAMDEVVNYGKYPHDDTAPSQDRSKWFKQSPRPETPDPDWHKEPNADDGPELMWFNDLVHAEKDPLTFDDLMGSIVDFTKFIMNHLKKDIIYKADLEGPTFMLLKGTCESQIKLEYNFK</sequence>
<feature type="compositionally biased region" description="Polar residues" evidence="1">
    <location>
        <begin position="355"/>
        <end position="365"/>
    </location>
</feature>
<protein>
    <submittedName>
        <fullName evidence="2">Uncharacterized protein</fullName>
    </submittedName>
</protein>
<evidence type="ECO:0000256" key="1">
    <source>
        <dbReference type="SAM" id="MobiDB-lite"/>
    </source>
</evidence>
<feature type="compositionally biased region" description="Basic and acidic residues" evidence="1">
    <location>
        <begin position="398"/>
        <end position="411"/>
    </location>
</feature>
<evidence type="ECO:0000313" key="2">
    <source>
        <dbReference type="EMBL" id="GEU64032.1"/>
    </source>
</evidence>
<reference evidence="2" key="1">
    <citation type="journal article" date="2019" name="Sci. Rep.">
        <title>Draft genome of Tanacetum cinerariifolium, the natural source of mosquito coil.</title>
        <authorList>
            <person name="Yamashiro T."/>
            <person name="Shiraishi A."/>
            <person name="Satake H."/>
            <person name="Nakayama K."/>
        </authorList>
    </citation>
    <scope>NUCLEOTIDE SEQUENCE</scope>
</reference>
<feature type="region of interest" description="Disordered" evidence="1">
    <location>
        <begin position="211"/>
        <end position="230"/>
    </location>
</feature>
<organism evidence="2">
    <name type="scientific">Tanacetum cinerariifolium</name>
    <name type="common">Dalmatian daisy</name>
    <name type="synonym">Chrysanthemum cinerariifolium</name>
    <dbReference type="NCBI Taxonomy" id="118510"/>
    <lineage>
        <taxon>Eukaryota</taxon>
        <taxon>Viridiplantae</taxon>
        <taxon>Streptophyta</taxon>
        <taxon>Embryophyta</taxon>
        <taxon>Tracheophyta</taxon>
        <taxon>Spermatophyta</taxon>
        <taxon>Magnoliopsida</taxon>
        <taxon>eudicotyledons</taxon>
        <taxon>Gunneridae</taxon>
        <taxon>Pentapetalae</taxon>
        <taxon>asterids</taxon>
        <taxon>campanulids</taxon>
        <taxon>Asterales</taxon>
        <taxon>Asteraceae</taxon>
        <taxon>Asteroideae</taxon>
        <taxon>Anthemideae</taxon>
        <taxon>Anthemidinae</taxon>
        <taxon>Tanacetum</taxon>
    </lineage>
</organism>
<dbReference type="EMBL" id="BKCJ010004952">
    <property type="protein sequence ID" value="GEU64032.1"/>
    <property type="molecule type" value="Genomic_DNA"/>
</dbReference>
<feature type="region of interest" description="Disordered" evidence="1">
    <location>
        <begin position="345"/>
        <end position="368"/>
    </location>
</feature>
<feature type="region of interest" description="Disordered" evidence="1">
    <location>
        <begin position="118"/>
        <end position="147"/>
    </location>
</feature>